<evidence type="ECO:0000313" key="23">
    <source>
        <dbReference type="Proteomes" id="UP000275225"/>
    </source>
</evidence>
<dbReference type="GO" id="GO:0005524">
    <property type="term" value="F:ATP binding"/>
    <property type="evidence" value="ECO:0007669"/>
    <property type="project" value="UniProtKB-UniRule"/>
</dbReference>
<evidence type="ECO:0000256" key="15">
    <source>
        <dbReference type="ARBA" id="ARBA00048238"/>
    </source>
</evidence>
<dbReference type="EC" id="5.1.99.6" evidence="19"/>
<feature type="binding site" evidence="17">
    <location>
        <position position="336"/>
    </location>
    <ligand>
        <name>(6S)-NADPHX</name>
        <dbReference type="ChEBI" id="CHEBI:64076"/>
    </ligand>
</feature>
<evidence type="ECO:0000256" key="19">
    <source>
        <dbReference type="PIRNR" id="PIRNR017184"/>
    </source>
</evidence>
<feature type="binding site" evidence="17">
    <location>
        <position position="402"/>
    </location>
    <ligand>
        <name>AMP</name>
        <dbReference type="ChEBI" id="CHEBI:456215"/>
    </ligand>
</feature>
<evidence type="ECO:0000256" key="4">
    <source>
        <dbReference type="ARBA" id="ARBA00009524"/>
    </source>
</evidence>
<keyword evidence="23" id="KW-1185">Reference proteome</keyword>
<dbReference type="Pfam" id="PF03853">
    <property type="entry name" value="YjeF_N"/>
    <property type="match status" value="1"/>
</dbReference>
<feature type="domain" description="YjeF C-terminal" evidence="20">
    <location>
        <begin position="210"/>
        <end position="459"/>
    </location>
</feature>
<keyword evidence="12 17" id="KW-0456">Lyase</keyword>
<keyword evidence="10 17" id="KW-0520">NAD</keyword>
<feature type="binding site" evidence="17">
    <location>
        <position position="245"/>
    </location>
    <ligand>
        <name>(6S)-NADPHX</name>
        <dbReference type="ChEBI" id="CHEBI:64076"/>
    </ligand>
</feature>
<dbReference type="Proteomes" id="UP000275225">
    <property type="component" value="Unassembled WGS sequence"/>
</dbReference>
<evidence type="ECO:0000259" key="21">
    <source>
        <dbReference type="PROSITE" id="PS51385"/>
    </source>
</evidence>
<comment type="function">
    <text evidence="14 19">Bifunctional enzyme that catalyzes the epimerization of the S- and R-forms of NAD(P)HX and the dehydration of the S-form of NAD(P)HX at the expense of ADP, which is converted to AMP. This allows the repair of both epimers of NAD(P)HX, a damaged form of NAD(P)H that is a result of enzymatic or heat-dependent hydration.</text>
</comment>
<dbReference type="InterPro" id="IPR017953">
    <property type="entry name" value="Carbohydrate_kinase_pred_CS"/>
</dbReference>
<dbReference type="Gene3D" id="3.40.1190.20">
    <property type="match status" value="1"/>
</dbReference>
<evidence type="ECO:0000256" key="5">
    <source>
        <dbReference type="ARBA" id="ARBA00022723"/>
    </source>
</evidence>
<comment type="cofactor">
    <cofactor evidence="17">
        <name>Mg(2+)</name>
        <dbReference type="ChEBI" id="CHEBI:18420"/>
    </cofactor>
</comment>
<evidence type="ECO:0000256" key="1">
    <source>
        <dbReference type="ARBA" id="ARBA00000013"/>
    </source>
</evidence>
<feature type="binding site" evidence="18">
    <location>
        <position position="148"/>
    </location>
    <ligand>
        <name>K(+)</name>
        <dbReference type="ChEBI" id="CHEBI:29103"/>
    </ligand>
</feature>
<dbReference type="GO" id="GO:0046496">
    <property type="term" value="P:nicotinamide nucleotide metabolic process"/>
    <property type="evidence" value="ECO:0007669"/>
    <property type="project" value="UniProtKB-UniRule"/>
</dbReference>
<comment type="caution">
    <text evidence="22">The sequence shown here is derived from an EMBL/GenBank/DDBJ whole genome shotgun (WGS) entry which is preliminary data.</text>
</comment>
<dbReference type="SUPFAM" id="SSF53613">
    <property type="entry name" value="Ribokinase-like"/>
    <property type="match status" value="1"/>
</dbReference>
<evidence type="ECO:0000256" key="9">
    <source>
        <dbReference type="ARBA" id="ARBA00022958"/>
    </source>
</evidence>
<evidence type="ECO:0000256" key="14">
    <source>
        <dbReference type="ARBA" id="ARBA00025153"/>
    </source>
</evidence>
<evidence type="ECO:0000256" key="6">
    <source>
        <dbReference type="ARBA" id="ARBA00022741"/>
    </source>
</evidence>
<dbReference type="PANTHER" id="PTHR12592">
    <property type="entry name" value="ATP-DEPENDENT (S)-NAD(P)H-HYDRATE DEHYDRATASE FAMILY MEMBER"/>
    <property type="match status" value="1"/>
</dbReference>
<comment type="catalytic activity">
    <reaction evidence="16 17 19">
        <text>(6S)-NADPHX + ADP = AMP + phosphate + NADPH + H(+)</text>
        <dbReference type="Rhea" id="RHEA:32235"/>
        <dbReference type="ChEBI" id="CHEBI:15378"/>
        <dbReference type="ChEBI" id="CHEBI:43474"/>
        <dbReference type="ChEBI" id="CHEBI:57783"/>
        <dbReference type="ChEBI" id="CHEBI:64076"/>
        <dbReference type="ChEBI" id="CHEBI:456215"/>
        <dbReference type="ChEBI" id="CHEBI:456216"/>
        <dbReference type="EC" id="4.2.1.136"/>
    </reaction>
</comment>
<dbReference type="GO" id="GO:0110051">
    <property type="term" value="P:metabolite repair"/>
    <property type="evidence" value="ECO:0007669"/>
    <property type="project" value="TreeGrafter"/>
</dbReference>
<comment type="catalytic activity">
    <reaction evidence="2 18 19">
        <text>(6R)-NADPHX = (6S)-NADPHX</text>
        <dbReference type="Rhea" id="RHEA:32227"/>
        <dbReference type="ChEBI" id="CHEBI:64076"/>
        <dbReference type="ChEBI" id="CHEBI:64077"/>
        <dbReference type="EC" id="5.1.99.6"/>
    </reaction>
</comment>
<dbReference type="GO" id="GO:0052855">
    <property type="term" value="F:ADP-dependent NAD(P)H-hydrate dehydratase activity"/>
    <property type="evidence" value="ECO:0007669"/>
    <property type="project" value="UniProtKB-UniRule"/>
</dbReference>
<dbReference type="HAMAP" id="MF_01965">
    <property type="entry name" value="NADHX_dehydratase"/>
    <property type="match status" value="1"/>
</dbReference>
<comment type="catalytic activity">
    <reaction evidence="15 17 19">
        <text>(6S)-NADHX + ADP = AMP + phosphate + NADH + H(+)</text>
        <dbReference type="Rhea" id="RHEA:32223"/>
        <dbReference type="ChEBI" id="CHEBI:15378"/>
        <dbReference type="ChEBI" id="CHEBI:43474"/>
        <dbReference type="ChEBI" id="CHEBI:57945"/>
        <dbReference type="ChEBI" id="CHEBI:64074"/>
        <dbReference type="ChEBI" id="CHEBI:456215"/>
        <dbReference type="ChEBI" id="CHEBI:456216"/>
        <dbReference type="EC" id="4.2.1.136"/>
    </reaction>
</comment>
<protein>
    <recommendedName>
        <fullName evidence="19">Bifunctional NAD(P)H-hydrate repair enzyme</fullName>
    </recommendedName>
    <alternativeName>
        <fullName evidence="19">Nicotinamide nucleotide repair protein</fullName>
    </alternativeName>
    <domain>
        <recommendedName>
            <fullName evidence="19">ADP-dependent (S)-NAD(P)H-hydrate dehydratase</fullName>
            <ecNumber evidence="19">4.2.1.136</ecNumber>
        </recommendedName>
        <alternativeName>
            <fullName evidence="19">ADP-dependent NAD(P)HX dehydratase</fullName>
        </alternativeName>
    </domain>
    <domain>
        <recommendedName>
            <fullName evidence="19">NAD(P)H-hydrate epimerase</fullName>
            <ecNumber evidence="19">5.1.99.6</ecNumber>
        </recommendedName>
    </domain>
</protein>
<feature type="binding site" evidence="17">
    <location>
        <position position="295"/>
    </location>
    <ligand>
        <name>(6S)-NADPHX</name>
        <dbReference type="ChEBI" id="CHEBI:64076"/>
    </ligand>
</feature>
<dbReference type="PIRSF" id="PIRSF017184">
    <property type="entry name" value="Nnr"/>
    <property type="match status" value="1"/>
</dbReference>
<keyword evidence="5 18" id="KW-0479">Metal-binding</keyword>
<evidence type="ECO:0000256" key="12">
    <source>
        <dbReference type="ARBA" id="ARBA00023239"/>
    </source>
</evidence>
<dbReference type="OrthoDB" id="9806925at2"/>
<dbReference type="InterPro" id="IPR004443">
    <property type="entry name" value="YjeF_N_dom"/>
</dbReference>
<sequence>MLTAHRVADIRAAEKAAAASAGWDGLMQRAVAALTDVLARVLPEDAVPIVLVGPGNNGGDALFAAAALCRRGRRVDVALLDRGHVHEAGLAEALASGVRVVDGPVDHDHVVDAVFGIGARAGLDGRAAEWAGWVEGRRPFVVAVDVPSGIGVDDGVRPGPSIPADVTVTFGTAKVGLLVGPGGLSSGRVLVRDIGLAPHLSAPAAEAIEAGDGQRYRSIVPGPEAHKYSRGVVGIEAGSPAYAGAAHLCVAGAQAGPAGMVRFVGEPDLAARVVDRAPEVVAGRGRVQAWVVGPGGQDSPDPLISALADDVPVVVDASALAHLPERLRPDVVLTPHAGELARLLDVERAEVEADPLLSARRVVERWNATVLLKGPRTLVVSPDGRVRVNLSGTSWLGTAGAGDVLAGFVGSLLASGLDALEAASVGAYLHGVAGARAARGGPFPAHVVADELRGVLHDFLEGTLDDEEAR</sequence>
<dbReference type="PANTHER" id="PTHR12592:SF0">
    <property type="entry name" value="ATP-DEPENDENT (S)-NAD(P)H-HYDRATE DEHYDRATASE"/>
    <property type="match status" value="1"/>
</dbReference>
<feature type="binding site" evidence="18">
    <location>
        <position position="145"/>
    </location>
    <ligand>
        <name>(6S)-NADPHX</name>
        <dbReference type="ChEBI" id="CHEBI:64076"/>
    </ligand>
</feature>
<dbReference type="GO" id="GO:0052856">
    <property type="term" value="F:NAD(P)HX epimerase activity"/>
    <property type="evidence" value="ECO:0007669"/>
    <property type="project" value="UniProtKB-UniRule"/>
</dbReference>
<evidence type="ECO:0000256" key="8">
    <source>
        <dbReference type="ARBA" id="ARBA00022857"/>
    </source>
</evidence>
<dbReference type="EC" id="4.2.1.136" evidence="19"/>
<dbReference type="InterPro" id="IPR029056">
    <property type="entry name" value="Ribokinase-like"/>
</dbReference>
<dbReference type="InterPro" id="IPR000631">
    <property type="entry name" value="CARKD"/>
</dbReference>
<reference evidence="22 23" key="1">
    <citation type="submission" date="2018-11" db="EMBL/GenBank/DDBJ databases">
        <authorList>
            <person name="Li F."/>
        </authorList>
    </citation>
    <scope>NUCLEOTIDE SEQUENCE [LARGE SCALE GENOMIC DNA]</scope>
    <source>
        <strain evidence="22 23">YS17T</strain>
    </source>
</reference>
<evidence type="ECO:0000256" key="13">
    <source>
        <dbReference type="ARBA" id="ARBA00023268"/>
    </source>
</evidence>
<keyword evidence="11 18" id="KW-0413">Isomerase</keyword>
<feature type="binding site" evidence="18">
    <location>
        <position position="57"/>
    </location>
    <ligand>
        <name>K(+)</name>
        <dbReference type="ChEBI" id="CHEBI:29103"/>
    </ligand>
</feature>
<evidence type="ECO:0000256" key="18">
    <source>
        <dbReference type="HAMAP-Rule" id="MF_01966"/>
    </source>
</evidence>
<comment type="catalytic activity">
    <reaction evidence="1 18 19">
        <text>(6R)-NADHX = (6S)-NADHX</text>
        <dbReference type="Rhea" id="RHEA:32215"/>
        <dbReference type="ChEBI" id="CHEBI:64074"/>
        <dbReference type="ChEBI" id="CHEBI:64075"/>
        <dbReference type="EC" id="5.1.99.6"/>
    </reaction>
</comment>
<gene>
    <name evidence="17" type="primary">nnrD</name>
    <name evidence="18" type="synonym">nnrE</name>
    <name evidence="22" type="ORF">EHW97_00740</name>
</gene>
<feature type="binding site" evidence="17">
    <location>
        <position position="403"/>
    </location>
    <ligand>
        <name>(6S)-NADPHX</name>
        <dbReference type="ChEBI" id="CHEBI:64076"/>
    </ligand>
</feature>
<name>A0A3N6X8X3_9ACTN</name>
<evidence type="ECO:0000259" key="20">
    <source>
        <dbReference type="PROSITE" id="PS51383"/>
    </source>
</evidence>
<dbReference type="AlphaFoldDB" id="A0A3N6X8X3"/>
<keyword evidence="8 17" id="KW-0521">NADP</keyword>
<feature type="binding site" evidence="17">
    <location>
        <begin position="373"/>
        <end position="377"/>
    </location>
    <ligand>
        <name>AMP</name>
        <dbReference type="ChEBI" id="CHEBI:456215"/>
    </ligand>
</feature>
<comment type="similarity">
    <text evidence="3 19">In the N-terminal section; belongs to the NnrE/AIBP family.</text>
</comment>
<dbReference type="PROSITE" id="PS51383">
    <property type="entry name" value="YJEF_C_3"/>
    <property type="match status" value="1"/>
</dbReference>
<comment type="similarity">
    <text evidence="18">Belongs to the NnrE/AIBP family.</text>
</comment>
<evidence type="ECO:0000256" key="16">
    <source>
        <dbReference type="ARBA" id="ARBA00049209"/>
    </source>
</evidence>
<keyword evidence="6 17" id="KW-0547">Nucleotide-binding</keyword>
<comment type="function">
    <text evidence="18">Catalyzes the epimerization of the S- and R-forms of NAD(P)HX, a damaged form of NAD(P)H that is a result of enzymatic or heat-dependent hydration. This is a prerequisite for the S-specific NAD(P)H-hydrate dehydratase to allow the repair of both epimers of NAD(P)HX.</text>
</comment>
<evidence type="ECO:0000256" key="3">
    <source>
        <dbReference type="ARBA" id="ARBA00006001"/>
    </source>
</evidence>
<dbReference type="InterPro" id="IPR030677">
    <property type="entry name" value="Nnr"/>
</dbReference>
<dbReference type="PROSITE" id="PS01050">
    <property type="entry name" value="YJEF_C_2"/>
    <property type="match status" value="1"/>
</dbReference>
<comment type="function">
    <text evidence="17">Catalyzes the dehydration of the S-form of NAD(P)HX at the expense of ADP, which is converted to AMP. Together with NAD(P)HX epimerase, which catalyzes the epimerization of the S- and R-forms, the enzyme allows the repair of both epimers of NAD(P)HX, a damaged form of NAD(P)H that is a result of enzymatic or heat-dependent hydration.</text>
</comment>
<comment type="caution">
    <text evidence="18">Lacks conserved residue(s) required for the propagation of feature annotation.</text>
</comment>
<dbReference type="CDD" id="cd01171">
    <property type="entry name" value="YXKO-related"/>
    <property type="match status" value="1"/>
</dbReference>
<dbReference type="HAMAP" id="MF_01966">
    <property type="entry name" value="NADHX_epimerase"/>
    <property type="match status" value="1"/>
</dbReference>
<evidence type="ECO:0000256" key="7">
    <source>
        <dbReference type="ARBA" id="ARBA00022840"/>
    </source>
</evidence>
<comment type="similarity">
    <text evidence="17">Belongs to the NnrD/CARKD family.</text>
</comment>
<feature type="binding site" evidence="18">
    <location>
        <begin position="56"/>
        <end position="60"/>
    </location>
    <ligand>
        <name>(6S)-NADPHX</name>
        <dbReference type="ChEBI" id="CHEBI:64076"/>
    </ligand>
</feature>
<evidence type="ECO:0000256" key="17">
    <source>
        <dbReference type="HAMAP-Rule" id="MF_01965"/>
    </source>
</evidence>
<feature type="binding site" evidence="18">
    <location>
        <position position="112"/>
    </location>
    <ligand>
        <name>K(+)</name>
        <dbReference type="ChEBI" id="CHEBI:29103"/>
    </ligand>
</feature>
<evidence type="ECO:0000256" key="11">
    <source>
        <dbReference type="ARBA" id="ARBA00023235"/>
    </source>
</evidence>
<evidence type="ECO:0000256" key="10">
    <source>
        <dbReference type="ARBA" id="ARBA00023027"/>
    </source>
</evidence>
<dbReference type="SUPFAM" id="SSF64153">
    <property type="entry name" value="YjeF N-terminal domain-like"/>
    <property type="match status" value="1"/>
</dbReference>
<dbReference type="EMBL" id="RQJX01000001">
    <property type="protein sequence ID" value="RQN10058.1"/>
    <property type="molecule type" value="Genomic_DNA"/>
</dbReference>
<dbReference type="PROSITE" id="PS51385">
    <property type="entry name" value="YJEF_N"/>
    <property type="match status" value="1"/>
</dbReference>
<evidence type="ECO:0000313" key="22">
    <source>
        <dbReference type="EMBL" id="RQN10058.1"/>
    </source>
</evidence>
<comment type="similarity">
    <text evidence="4 19">In the C-terminal section; belongs to the NnrD/CARKD family.</text>
</comment>
<comment type="subunit">
    <text evidence="17">Homotetramer.</text>
</comment>
<feature type="binding site" evidence="18">
    <location>
        <begin position="116"/>
        <end position="122"/>
    </location>
    <ligand>
        <name>(6S)-NADPHX</name>
        <dbReference type="ChEBI" id="CHEBI:64076"/>
    </ligand>
</feature>
<dbReference type="Pfam" id="PF01256">
    <property type="entry name" value="Carb_kinase"/>
    <property type="match status" value="1"/>
</dbReference>
<keyword evidence="13" id="KW-0511">Multifunctional enzyme</keyword>
<dbReference type="GO" id="GO:0046872">
    <property type="term" value="F:metal ion binding"/>
    <property type="evidence" value="ECO:0007669"/>
    <property type="project" value="UniProtKB-UniRule"/>
</dbReference>
<dbReference type="Gene3D" id="3.40.50.10260">
    <property type="entry name" value="YjeF N-terminal domain"/>
    <property type="match status" value="1"/>
</dbReference>
<dbReference type="InterPro" id="IPR036652">
    <property type="entry name" value="YjeF_N_dom_sf"/>
</dbReference>
<keyword evidence="9 18" id="KW-0630">Potassium</keyword>
<feature type="domain" description="YjeF N-terminal" evidence="21">
    <location>
        <begin position="10"/>
        <end position="202"/>
    </location>
</feature>
<accession>A0A3N6X8X3</accession>
<dbReference type="RefSeq" id="WP_124235254.1">
    <property type="nucleotide sequence ID" value="NZ_JBHUFI010000007.1"/>
</dbReference>
<keyword evidence="7 17" id="KW-0067">ATP-binding</keyword>
<comment type="cofactor">
    <cofactor evidence="18 19">
        <name>K(+)</name>
        <dbReference type="ChEBI" id="CHEBI:29103"/>
    </cofactor>
    <text evidence="18 19">Binds 1 potassium ion per subunit.</text>
</comment>
<organism evidence="22 23">
    <name type="scientific">Aeromicrobium camelliae</name>
    <dbReference type="NCBI Taxonomy" id="1538144"/>
    <lineage>
        <taxon>Bacteria</taxon>
        <taxon>Bacillati</taxon>
        <taxon>Actinomycetota</taxon>
        <taxon>Actinomycetes</taxon>
        <taxon>Propionibacteriales</taxon>
        <taxon>Nocardioidaceae</taxon>
        <taxon>Aeromicrobium</taxon>
    </lineage>
</organism>
<proteinExistence type="inferred from homology"/>
<evidence type="ECO:0000256" key="2">
    <source>
        <dbReference type="ARBA" id="ARBA00000909"/>
    </source>
</evidence>